<name>A0A2C5YGN1_9HYPO</name>
<accession>A0A2C5YGN1</accession>
<evidence type="ECO:0000313" key="3">
    <source>
        <dbReference type="Proteomes" id="UP000226192"/>
    </source>
</evidence>
<gene>
    <name evidence="2" type="ORF">CDD81_5218</name>
</gene>
<evidence type="ECO:0000256" key="1">
    <source>
        <dbReference type="SAM" id="MobiDB-lite"/>
    </source>
</evidence>
<dbReference type="Proteomes" id="UP000226192">
    <property type="component" value="Unassembled WGS sequence"/>
</dbReference>
<protein>
    <submittedName>
        <fullName evidence="2">Uncharacterized protein</fullName>
    </submittedName>
</protein>
<evidence type="ECO:0000313" key="2">
    <source>
        <dbReference type="EMBL" id="PHH66866.1"/>
    </source>
</evidence>
<keyword evidence="3" id="KW-1185">Reference proteome</keyword>
<dbReference type="EMBL" id="NJET01000004">
    <property type="protein sequence ID" value="PHH66866.1"/>
    <property type="molecule type" value="Genomic_DNA"/>
</dbReference>
<feature type="region of interest" description="Disordered" evidence="1">
    <location>
        <begin position="389"/>
        <end position="411"/>
    </location>
</feature>
<reference evidence="2 3" key="1">
    <citation type="submission" date="2017-06" db="EMBL/GenBank/DDBJ databases">
        <title>Ant-infecting Ophiocordyceps genomes reveal a high diversity of potential behavioral manipulation genes and a possible major role for enterotoxins.</title>
        <authorList>
            <person name="De Bekker C."/>
            <person name="Evans H.C."/>
            <person name="Brachmann A."/>
            <person name="Hughes D.P."/>
        </authorList>
    </citation>
    <scope>NUCLEOTIDE SEQUENCE [LARGE SCALE GENOMIC DNA]</scope>
    <source>
        <strain evidence="2 3">Map64</strain>
    </source>
</reference>
<dbReference type="OrthoDB" id="10588430at2759"/>
<dbReference type="AlphaFoldDB" id="A0A2C5YGN1"/>
<organism evidence="2 3">
    <name type="scientific">Ophiocordyceps australis</name>
    <dbReference type="NCBI Taxonomy" id="1399860"/>
    <lineage>
        <taxon>Eukaryota</taxon>
        <taxon>Fungi</taxon>
        <taxon>Dikarya</taxon>
        <taxon>Ascomycota</taxon>
        <taxon>Pezizomycotina</taxon>
        <taxon>Sordariomycetes</taxon>
        <taxon>Hypocreomycetidae</taxon>
        <taxon>Hypocreales</taxon>
        <taxon>Ophiocordycipitaceae</taxon>
        <taxon>Ophiocordyceps</taxon>
    </lineage>
</organism>
<comment type="caution">
    <text evidence="2">The sequence shown here is derived from an EMBL/GenBank/DDBJ whole genome shotgun (WGS) entry which is preliminary data.</text>
</comment>
<sequence length="612" mass="66557">MSDKLADGVVGEIRDSLPEGFVRDVLETFVDPFLTKGETFKQLRKLKAARLKYTLKWFVNHSRPEKRACWPSNIYESVLTSGDWLGYVALLLLTPDSPSGGTPHRFMDLPPGDPSTDVPHVLIGRHMANEGWDHIISKLLDDYDASTVTSWWESRTNAYLDSLGLTTGRYLFGLFLPGFTCPSGGQCGIDNNGVYIPSSGVDMLRYVLKAINARSDILVDIGGVGFRGLVPRIAIRRPSLVRKSRETDGLDSLIPNGTWGGTALAHVSGPLTVIKFKHGVGVIDCGKTVFPLDATHPVYVTASGVLAELAVRTASSGQSFVIHGPSDIFSNGLWLDVEPNDKCTLIWKYDRVPGQDVDIIMEQGPASGKKSGDMDPPHDKEWYEGLARAYPATPPSRGPGGDEFTPSGKPYAETQWESLGKSTAKQILKEAPSPWNDYRAQSNSPPLPPVKQPCPPGRAPGYQLLFGPPVFYSGDKLQFLGGERISAEDATFWCVELKEFGGLANCVPERECIAGGAWRSPLGQSLLLKPKAVWRHSCRDLKPLYTRPAQMCVGRGPTGPTGPIECASGSFAGLEGCIGKRDGNQGWFNSTPAIDLVPASRDPMDAHDGEHR</sequence>
<proteinExistence type="predicted"/>